<dbReference type="Gene3D" id="1.20.120.330">
    <property type="entry name" value="Nucleotidyltransferases domain 2"/>
    <property type="match status" value="1"/>
</dbReference>
<protein>
    <submittedName>
        <fullName evidence="1">Aminoglycoside 6-adenylyltransferase</fullName>
    </submittedName>
</protein>
<accession>A0ABW9LKC0</accession>
<comment type="caution">
    <text evidence="1">The sequence shown here is derived from an EMBL/GenBank/DDBJ whole genome shotgun (WGS) entry which is preliminary data.</text>
</comment>
<dbReference type="SUPFAM" id="SSF81631">
    <property type="entry name" value="PAP/OAS1 substrate-binding domain"/>
    <property type="match status" value="1"/>
</dbReference>
<dbReference type="InterPro" id="IPR043519">
    <property type="entry name" value="NT_sf"/>
</dbReference>
<organism evidence="1 2">
    <name type="scientific">Mycolicibacterium nivoides</name>
    <dbReference type="NCBI Taxonomy" id="2487344"/>
    <lineage>
        <taxon>Bacteria</taxon>
        <taxon>Bacillati</taxon>
        <taxon>Actinomycetota</taxon>
        <taxon>Actinomycetes</taxon>
        <taxon>Mycobacteriales</taxon>
        <taxon>Mycobacteriaceae</taxon>
        <taxon>Mycolicibacterium</taxon>
    </lineage>
</organism>
<dbReference type="EMBL" id="JBKBDD010000022">
    <property type="protein sequence ID" value="MFN6548347.1"/>
    <property type="molecule type" value="Genomic_DNA"/>
</dbReference>
<dbReference type="RefSeq" id="WP_409545857.1">
    <property type="nucleotide sequence ID" value="NZ_JBKBDD010000022.1"/>
</dbReference>
<dbReference type="Pfam" id="PF04439">
    <property type="entry name" value="Adenyl_transf"/>
    <property type="match status" value="1"/>
</dbReference>
<keyword evidence="2" id="KW-1185">Reference proteome</keyword>
<sequence length="286" mass="31575">MEYAAEVLNRIVAFASAHDGIEAVIQTGSRARNQRVDRFSDLDIELVGPAVPALAGDDGWAAPLGDQLVSIHLANEEDDAPDWPTYLVVLAGGRKIDLTLAGPERITRMIDGGLDALYQRGYLVLLDKAGVTADLPTPTGPPTGARPTESEFVSNQREFWFEATQIPIYIARGDLWPAHLRLEELRSLLLAVLEWHARSLRADPVDTWHNGHHIDEWLAPAYHGRFPELFALYTRQDLTRALHATTELYAHAVAEIAASHPLPDLGLLPAVTEHISRVLQPYTAVQ</sequence>
<dbReference type="Gene3D" id="3.30.460.10">
    <property type="entry name" value="Beta Polymerase, domain 2"/>
    <property type="match status" value="1"/>
</dbReference>
<dbReference type="SUPFAM" id="SSF81301">
    <property type="entry name" value="Nucleotidyltransferase"/>
    <property type="match status" value="1"/>
</dbReference>
<evidence type="ECO:0000313" key="2">
    <source>
        <dbReference type="Proteomes" id="UP001635816"/>
    </source>
</evidence>
<dbReference type="InterPro" id="IPR007530">
    <property type="entry name" value="Aminoglycoside_adenylylTfrase"/>
</dbReference>
<gene>
    <name evidence="1" type="ORF">ACK4CT_34805</name>
</gene>
<reference evidence="1 2" key="1">
    <citation type="submission" date="2024-12" db="EMBL/GenBank/DDBJ databases">
        <title>The coexistence of Mycolicibacterium septicum and Mycolicibacterium nivoides in clinical samples.</title>
        <authorList>
            <person name="Wang C."/>
            <person name="Feng Y."/>
            <person name="Zong Z."/>
        </authorList>
    </citation>
    <scope>NUCLEOTIDE SEQUENCE [LARGE SCALE GENOMIC DNA]</scope>
    <source>
        <strain evidence="1 2">120309</strain>
    </source>
</reference>
<proteinExistence type="predicted"/>
<name>A0ABW9LKC0_9MYCO</name>
<dbReference type="Proteomes" id="UP001635816">
    <property type="component" value="Unassembled WGS sequence"/>
</dbReference>
<evidence type="ECO:0000313" key="1">
    <source>
        <dbReference type="EMBL" id="MFN6548347.1"/>
    </source>
</evidence>